<proteinExistence type="predicted"/>
<name>A0A2S1QWT9_9FLAO</name>
<keyword evidence="2" id="KW-0285">Flavoprotein</keyword>
<evidence type="ECO:0000313" key="6">
    <source>
        <dbReference type="EMBL" id="AWH84799.1"/>
    </source>
</evidence>
<dbReference type="KEGG" id="falb:HYN59_06525"/>
<comment type="cofactor">
    <cofactor evidence="1">
        <name>FAD</name>
        <dbReference type="ChEBI" id="CHEBI:57692"/>
    </cofactor>
</comment>
<evidence type="ECO:0000259" key="5">
    <source>
        <dbReference type="Pfam" id="PF22780"/>
    </source>
</evidence>
<keyword evidence="3" id="KW-0274">FAD</keyword>
<evidence type="ECO:0000256" key="3">
    <source>
        <dbReference type="ARBA" id="ARBA00022827"/>
    </source>
</evidence>
<dbReference type="PANTHER" id="PTHR42887">
    <property type="entry name" value="OS12G0638800 PROTEIN"/>
    <property type="match status" value="1"/>
</dbReference>
<dbReference type="PRINTS" id="PR00368">
    <property type="entry name" value="FADPNR"/>
</dbReference>
<dbReference type="InterPro" id="IPR023166">
    <property type="entry name" value="BaiN-like_dom_sf"/>
</dbReference>
<dbReference type="Pfam" id="PF22780">
    <property type="entry name" value="HI0933_like_1st"/>
    <property type="match status" value="1"/>
</dbReference>
<dbReference type="PANTHER" id="PTHR42887:SF2">
    <property type="entry name" value="OS12G0638800 PROTEIN"/>
    <property type="match status" value="1"/>
</dbReference>
<dbReference type="InterPro" id="IPR055178">
    <property type="entry name" value="RsdA/BaiN/AoA(So)-like_dom"/>
</dbReference>
<evidence type="ECO:0000259" key="4">
    <source>
        <dbReference type="Pfam" id="PF03486"/>
    </source>
</evidence>
<evidence type="ECO:0000256" key="2">
    <source>
        <dbReference type="ARBA" id="ARBA00022630"/>
    </source>
</evidence>
<sequence>MRSFDVIIAGGGAAGFFTAINIAEANPKLKVAILERGKEVLSKVRISGGGRCNVTHACFVPNDLVKFYPRGEKELRGPFNRFCSGDTIEWFERHGVELKIEEDGRMFPVTDSSQTIIDCFMEAVKKINIPVLTGESIQSLYKSETHWKVETNKETFLAEKLVMATGSNPKMWEMLEELGHTVVPPVPSLFTFNIKDQRIKDLMGVSAMASVKVKGTKLEASGPLLITHWGMSGPGILRLSAWGARDLFNKNYQFTLQVNWLNDVDTNDCLETLKGLKQEQAKKTVGKHSPFDFPKRLWESLVAASGITPETRWADLSKNQLQALAMQLTDGHFNVNGKSTFKEEFVTAGGIDLKEVNFKTMESKLLENLYFAGEILNIDAITGGFNFQNAWTDGFIAAESIVSNN</sequence>
<dbReference type="SUPFAM" id="SSF51905">
    <property type="entry name" value="FAD/NAD(P)-binding domain"/>
    <property type="match status" value="1"/>
</dbReference>
<keyword evidence="7" id="KW-1185">Reference proteome</keyword>
<dbReference type="InterPro" id="IPR036188">
    <property type="entry name" value="FAD/NAD-bd_sf"/>
</dbReference>
<dbReference type="Gene3D" id="1.10.8.260">
    <property type="entry name" value="HI0933 insert domain-like"/>
    <property type="match status" value="1"/>
</dbReference>
<feature type="domain" description="RsdA/BaiN/AoA(So)-like insert" evidence="5">
    <location>
        <begin position="186"/>
        <end position="346"/>
    </location>
</feature>
<dbReference type="PRINTS" id="PR00411">
    <property type="entry name" value="PNDRDTASEI"/>
</dbReference>
<dbReference type="SUPFAM" id="SSF160996">
    <property type="entry name" value="HI0933 insert domain-like"/>
    <property type="match status" value="1"/>
</dbReference>
<dbReference type="Gene3D" id="3.50.50.60">
    <property type="entry name" value="FAD/NAD(P)-binding domain"/>
    <property type="match status" value="1"/>
</dbReference>
<dbReference type="OrthoDB" id="9773233at2"/>
<dbReference type="AlphaFoldDB" id="A0A2S1QWT9"/>
<dbReference type="InterPro" id="IPR057661">
    <property type="entry name" value="RsdA/BaiN/AoA(So)_Rossmann"/>
</dbReference>
<evidence type="ECO:0000313" key="7">
    <source>
        <dbReference type="Proteomes" id="UP000244929"/>
    </source>
</evidence>
<feature type="domain" description="RsdA/BaiN/AoA(So)-like Rossmann fold-like" evidence="4">
    <location>
        <begin position="5"/>
        <end position="399"/>
    </location>
</feature>
<dbReference type="Proteomes" id="UP000244929">
    <property type="component" value="Chromosome"/>
</dbReference>
<gene>
    <name evidence="6" type="ORF">HYN59_06525</name>
</gene>
<reference evidence="6 7" key="1">
    <citation type="submission" date="2018-04" db="EMBL/GenBank/DDBJ databases">
        <title>Genome sequencing of Flavobacterium sp. HYN0059.</title>
        <authorList>
            <person name="Yi H."/>
            <person name="Baek C."/>
        </authorList>
    </citation>
    <scope>NUCLEOTIDE SEQUENCE [LARGE SCALE GENOMIC DNA]</scope>
    <source>
        <strain evidence="6 7">HYN0059</strain>
    </source>
</reference>
<organism evidence="6 7">
    <name type="scientific">Flavobacterium album</name>
    <dbReference type="NCBI Taxonomy" id="2175091"/>
    <lineage>
        <taxon>Bacteria</taxon>
        <taxon>Pseudomonadati</taxon>
        <taxon>Bacteroidota</taxon>
        <taxon>Flavobacteriia</taxon>
        <taxon>Flavobacteriales</taxon>
        <taxon>Flavobacteriaceae</taxon>
        <taxon>Flavobacterium</taxon>
    </lineage>
</organism>
<dbReference type="EMBL" id="CP029186">
    <property type="protein sequence ID" value="AWH84799.1"/>
    <property type="molecule type" value="Genomic_DNA"/>
</dbReference>
<evidence type="ECO:0000256" key="1">
    <source>
        <dbReference type="ARBA" id="ARBA00001974"/>
    </source>
</evidence>
<dbReference type="RefSeq" id="WP_108777505.1">
    <property type="nucleotide sequence ID" value="NZ_CP029186.1"/>
</dbReference>
<dbReference type="InterPro" id="IPR004792">
    <property type="entry name" value="BaiN-like"/>
</dbReference>
<dbReference type="Pfam" id="PF03486">
    <property type="entry name" value="HI0933_like"/>
    <property type="match status" value="1"/>
</dbReference>
<dbReference type="Gene3D" id="2.40.30.10">
    <property type="entry name" value="Translation factors"/>
    <property type="match status" value="1"/>
</dbReference>
<accession>A0A2S1QWT9</accession>
<protein>
    <submittedName>
        <fullName evidence="6">Aminoacetone oxidase family FAD-binding enzyme</fullName>
    </submittedName>
</protein>
<dbReference type="NCBIfam" id="TIGR00275">
    <property type="entry name" value="aminoacetone oxidase family FAD-binding enzyme"/>
    <property type="match status" value="1"/>
</dbReference>